<evidence type="ECO:0000313" key="3">
    <source>
        <dbReference type="Proteomes" id="UP000295142"/>
    </source>
</evidence>
<name>A0A4R2K9H3_9RHOB</name>
<accession>A0A4R2K9H3</accession>
<keyword evidence="1" id="KW-0732">Signal</keyword>
<feature type="signal peptide" evidence="1">
    <location>
        <begin position="1"/>
        <end position="22"/>
    </location>
</feature>
<dbReference type="RefSeq" id="WP_132545686.1">
    <property type="nucleotide sequence ID" value="NZ_SLWW01000011.1"/>
</dbReference>
<feature type="chain" id="PRO_5020849172" description="Secreted protein" evidence="1">
    <location>
        <begin position="23"/>
        <end position="138"/>
    </location>
</feature>
<evidence type="ECO:0000256" key="1">
    <source>
        <dbReference type="SAM" id="SignalP"/>
    </source>
</evidence>
<sequence length="138" mass="13658">MTNLLKTAALVAALAAPGAGHGASLGVVTAGETSLGAGSFDYVPDFDDLSSVDTAFASGPLAPAAAFIAITIGAPAAVFDFGSGTAPEVLDMGFTDDRMEFLLGAFTGFANGAPVTLPAGAVPLLTGLGDITALRRRR</sequence>
<gene>
    <name evidence="2" type="ORF">EV655_1113</name>
</gene>
<keyword evidence="3" id="KW-1185">Reference proteome</keyword>
<dbReference type="AlphaFoldDB" id="A0A4R2K9H3"/>
<evidence type="ECO:0008006" key="4">
    <source>
        <dbReference type="Google" id="ProtNLM"/>
    </source>
</evidence>
<dbReference type="Proteomes" id="UP000295142">
    <property type="component" value="Unassembled WGS sequence"/>
</dbReference>
<evidence type="ECO:0000313" key="2">
    <source>
        <dbReference type="EMBL" id="TCO70061.1"/>
    </source>
</evidence>
<comment type="caution">
    <text evidence="2">The sequence shown here is derived from an EMBL/GenBank/DDBJ whole genome shotgun (WGS) entry which is preliminary data.</text>
</comment>
<organism evidence="2 3">
    <name type="scientific">Rhodovulum euryhalinum</name>
    <dbReference type="NCBI Taxonomy" id="35805"/>
    <lineage>
        <taxon>Bacteria</taxon>
        <taxon>Pseudomonadati</taxon>
        <taxon>Pseudomonadota</taxon>
        <taxon>Alphaproteobacteria</taxon>
        <taxon>Rhodobacterales</taxon>
        <taxon>Paracoccaceae</taxon>
        <taxon>Rhodovulum</taxon>
    </lineage>
</organism>
<reference evidence="2 3" key="1">
    <citation type="submission" date="2019-03" db="EMBL/GenBank/DDBJ databases">
        <title>Genomic Encyclopedia of Type Strains, Phase IV (KMG-IV): sequencing the most valuable type-strain genomes for metagenomic binning, comparative biology and taxonomic classification.</title>
        <authorList>
            <person name="Goeker M."/>
        </authorList>
    </citation>
    <scope>NUCLEOTIDE SEQUENCE [LARGE SCALE GENOMIC DNA]</scope>
    <source>
        <strain evidence="2 3">DSM 4868</strain>
    </source>
</reference>
<protein>
    <recommendedName>
        <fullName evidence="4">Secreted protein</fullName>
    </recommendedName>
</protein>
<dbReference type="EMBL" id="SLWW01000011">
    <property type="protein sequence ID" value="TCO70061.1"/>
    <property type="molecule type" value="Genomic_DNA"/>
</dbReference>
<proteinExistence type="predicted"/>